<proteinExistence type="inferred from homology"/>
<evidence type="ECO:0000256" key="7">
    <source>
        <dbReference type="ARBA" id="ARBA00023098"/>
    </source>
</evidence>
<sequence length="268" mass="29838">MTEEKQQLTAWDKVMMARRPERTRAQAYVDALFDGFMELHGDRLYGDDQALLAGVGFFHGQPVTILAQNKGTNLQENLDRNFGMMNPEGYRKALRLARQAEKFKRPVITFVDTSGAYPGRGAEERGQASAIAECLKVFSDLRVPVLCLVIGEGGSGGALALSVADRIYMMEHAVYSVLSPEGFASILWKDDSRVQEAAEVMELTAQDLHRKGIVDEIISEPADGVEQCVDFVISQMDALIERDLKALGRKKTMELTAERYEKFRKIGA</sequence>
<dbReference type="Pfam" id="PF03255">
    <property type="entry name" value="ACCA"/>
    <property type="match status" value="1"/>
</dbReference>
<dbReference type="EMBL" id="CP029487">
    <property type="protein sequence ID" value="QCT70004.1"/>
    <property type="molecule type" value="Genomic_DNA"/>
</dbReference>
<evidence type="ECO:0000256" key="6">
    <source>
        <dbReference type="ARBA" id="ARBA00022840"/>
    </source>
</evidence>
<comment type="function">
    <text evidence="10">Component of the acetyl coenzyme A carboxylase (ACC) complex. First, biotin carboxylase catalyzes the carboxylation of biotin on its carrier protein (BCCP) and then the CO(2) group is transferred by the carboxyltransferase to acetyl-CoA to form malonyl-CoA.</text>
</comment>
<comment type="pathway">
    <text evidence="1 10">Lipid metabolism; malonyl-CoA biosynthesis; malonyl-CoA from acetyl-CoA: step 1/1.</text>
</comment>
<dbReference type="HAMAP" id="MF_00823">
    <property type="entry name" value="AcetylCoA_CT_alpha"/>
    <property type="match status" value="1"/>
</dbReference>
<dbReference type="PROSITE" id="PS50989">
    <property type="entry name" value="COA_CT_CTER"/>
    <property type="match status" value="1"/>
</dbReference>
<dbReference type="GO" id="GO:0003989">
    <property type="term" value="F:acetyl-CoA carboxylase activity"/>
    <property type="evidence" value="ECO:0007669"/>
    <property type="project" value="InterPro"/>
</dbReference>
<evidence type="ECO:0000256" key="2">
    <source>
        <dbReference type="ARBA" id="ARBA00022516"/>
    </source>
</evidence>
<dbReference type="AlphaFoldDB" id="A0A4P9C453"/>
<reference evidence="12 13" key="1">
    <citation type="submission" date="2018-05" db="EMBL/GenBank/DDBJ databases">
        <title>Genome comparison of Eubacterium sp.</title>
        <authorList>
            <person name="Feng Y."/>
            <person name="Sanchez-Andrea I."/>
            <person name="Stams A.J.M."/>
            <person name="De Vos W.M."/>
        </authorList>
    </citation>
    <scope>NUCLEOTIDE SEQUENCE [LARGE SCALE GENOMIC DNA]</scope>
    <source>
        <strain evidence="12 13">YI</strain>
    </source>
</reference>
<keyword evidence="7 10" id="KW-0443">Lipid metabolism</keyword>
<dbReference type="RefSeq" id="WP_058694975.1">
    <property type="nucleotide sequence ID" value="NZ_CABJDW020000009.1"/>
</dbReference>
<dbReference type="Proteomes" id="UP000218387">
    <property type="component" value="Chromosome"/>
</dbReference>
<keyword evidence="13" id="KW-1185">Reference proteome</keyword>
<dbReference type="InterPro" id="IPR001095">
    <property type="entry name" value="Acetyl_CoA_COase_a_su"/>
</dbReference>
<evidence type="ECO:0000256" key="10">
    <source>
        <dbReference type="HAMAP-Rule" id="MF_00823"/>
    </source>
</evidence>
<keyword evidence="10" id="KW-0963">Cytoplasm</keyword>
<dbReference type="Gene3D" id="3.90.226.10">
    <property type="entry name" value="2-enoyl-CoA Hydratase, Chain A, domain 1"/>
    <property type="match status" value="1"/>
</dbReference>
<dbReference type="SUPFAM" id="SSF52096">
    <property type="entry name" value="ClpP/crotonase"/>
    <property type="match status" value="1"/>
</dbReference>
<keyword evidence="4 10" id="KW-0547">Nucleotide-binding</keyword>
<dbReference type="PANTHER" id="PTHR42853:SF3">
    <property type="entry name" value="ACETYL-COENZYME A CARBOXYLASE CARBOXYL TRANSFERASE SUBUNIT ALPHA, CHLOROPLASTIC"/>
    <property type="match status" value="1"/>
</dbReference>
<dbReference type="InterPro" id="IPR011763">
    <property type="entry name" value="COA_CT_C"/>
</dbReference>
<evidence type="ECO:0000313" key="12">
    <source>
        <dbReference type="EMBL" id="QCT70004.1"/>
    </source>
</evidence>
<comment type="catalytic activity">
    <reaction evidence="9 10">
        <text>N(6)-carboxybiotinyl-L-lysyl-[protein] + acetyl-CoA = N(6)-biotinyl-L-lysyl-[protein] + malonyl-CoA</text>
        <dbReference type="Rhea" id="RHEA:54728"/>
        <dbReference type="Rhea" id="RHEA-COMP:10505"/>
        <dbReference type="Rhea" id="RHEA-COMP:10506"/>
        <dbReference type="ChEBI" id="CHEBI:57288"/>
        <dbReference type="ChEBI" id="CHEBI:57384"/>
        <dbReference type="ChEBI" id="CHEBI:83144"/>
        <dbReference type="ChEBI" id="CHEBI:83145"/>
        <dbReference type="EC" id="2.1.3.15"/>
    </reaction>
</comment>
<dbReference type="EC" id="2.1.3.15" evidence="10"/>
<evidence type="ECO:0000256" key="1">
    <source>
        <dbReference type="ARBA" id="ARBA00004956"/>
    </source>
</evidence>
<evidence type="ECO:0000256" key="8">
    <source>
        <dbReference type="ARBA" id="ARBA00023160"/>
    </source>
</evidence>
<dbReference type="PRINTS" id="PR01069">
    <property type="entry name" value="ACCCTRFRASEA"/>
</dbReference>
<dbReference type="GO" id="GO:0006633">
    <property type="term" value="P:fatty acid biosynthetic process"/>
    <property type="evidence" value="ECO:0007669"/>
    <property type="project" value="UniProtKB-KW"/>
</dbReference>
<dbReference type="GO" id="GO:0005524">
    <property type="term" value="F:ATP binding"/>
    <property type="evidence" value="ECO:0007669"/>
    <property type="project" value="UniProtKB-KW"/>
</dbReference>
<keyword evidence="8 10" id="KW-0275">Fatty acid biosynthesis</keyword>
<dbReference type="GO" id="GO:0009317">
    <property type="term" value="C:acetyl-CoA carboxylase complex"/>
    <property type="evidence" value="ECO:0007669"/>
    <property type="project" value="InterPro"/>
</dbReference>
<evidence type="ECO:0000256" key="9">
    <source>
        <dbReference type="ARBA" id="ARBA00049152"/>
    </source>
</evidence>
<keyword evidence="6 10" id="KW-0067">ATP-binding</keyword>
<protein>
    <recommendedName>
        <fullName evidence="10">Acetyl-coenzyme A carboxylase carboxyl transferase subunit alpha</fullName>
        <shortName evidence="10">ACCase subunit alpha</shortName>
        <shortName evidence="10">Acetyl-CoA carboxylase carboxyltransferase subunit alpha</shortName>
        <ecNumber evidence="10">2.1.3.15</ecNumber>
    </recommendedName>
</protein>
<dbReference type="NCBIfam" id="NF004344">
    <property type="entry name" value="PRK05724.1"/>
    <property type="match status" value="1"/>
</dbReference>
<evidence type="ECO:0000256" key="3">
    <source>
        <dbReference type="ARBA" id="ARBA00022679"/>
    </source>
</evidence>
<accession>A0A4P9C453</accession>
<evidence type="ECO:0000256" key="5">
    <source>
        <dbReference type="ARBA" id="ARBA00022832"/>
    </source>
</evidence>
<comment type="subcellular location">
    <subcellularLocation>
        <location evidence="10">Cytoplasm</location>
    </subcellularLocation>
</comment>
<comment type="subunit">
    <text evidence="10">Acetyl-CoA carboxylase is a heterohexamer composed of biotin carboxyl carrier protein (AccB), biotin carboxylase (AccC) and two subunits each of ACCase subunit alpha (AccA) and ACCase subunit beta (AccD).</text>
</comment>
<keyword evidence="5 10" id="KW-0276">Fatty acid metabolism</keyword>
<keyword evidence="3 10" id="KW-0808">Transferase</keyword>
<dbReference type="GO" id="GO:2001295">
    <property type="term" value="P:malonyl-CoA biosynthetic process"/>
    <property type="evidence" value="ECO:0007669"/>
    <property type="project" value="UniProtKB-UniRule"/>
</dbReference>
<organism evidence="12 13">
    <name type="scientific">Eubacterium maltosivorans</name>
    <dbReference type="NCBI Taxonomy" id="2041044"/>
    <lineage>
        <taxon>Bacteria</taxon>
        <taxon>Bacillati</taxon>
        <taxon>Bacillota</taxon>
        <taxon>Clostridia</taxon>
        <taxon>Eubacteriales</taxon>
        <taxon>Eubacteriaceae</taxon>
        <taxon>Eubacterium</taxon>
    </lineage>
</organism>
<dbReference type="PANTHER" id="PTHR42853">
    <property type="entry name" value="ACETYL-COENZYME A CARBOXYLASE CARBOXYL TRANSFERASE SUBUNIT ALPHA"/>
    <property type="match status" value="1"/>
</dbReference>
<dbReference type="InterPro" id="IPR029045">
    <property type="entry name" value="ClpP/crotonase-like_dom_sf"/>
</dbReference>
<feature type="domain" description="CoA carboxyltransferase C-terminal" evidence="11">
    <location>
        <begin position="1"/>
        <end position="250"/>
    </location>
</feature>
<dbReference type="KEGG" id="emt:CPZ25_001330"/>
<evidence type="ECO:0000313" key="13">
    <source>
        <dbReference type="Proteomes" id="UP000218387"/>
    </source>
</evidence>
<evidence type="ECO:0000256" key="4">
    <source>
        <dbReference type="ARBA" id="ARBA00022741"/>
    </source>
</evidence>
<name>A0A4P9C453_EUBML</name>
<dbReference type="NCBIfam" id="TIGR00513">
    <property type="entry name" value="accA"/>
    <property type="match status" value="1"/>
</dbReference>
<gene>
    <name evidence="10" type="primary">accA</name>
    <name evidence="12" type="ORF">CPZ25_001330</name>
</gene>
<comment type="similarity">
    <text evidence="10">Belongs to the AccA family.</text>
</comment>
<evidence type="ECO:0000259" key="11">
    <source>
        <dbReference type="PROSITE" id="PS50989"/>
    </source>
</evidence>
<dbReference type="UniPathway" id="UPA00655">
    <property type="reaction ID" value="UER00711"/>
</dbReference>
<dbReference type="NCBIfam" id="NF041504">
    <property type="entry name" value="AccA_sub"/>
    <property type="match status" value="1"/>
</dbReference>
<keyword evidence="2 10" id="KW-0444">Lipid biosynthesis</keyword>
<dbReference type="GO" id="GO:0016743">
    <property type="term" value="F:carboxyl- or carbamoyltransferase activity"/>
    <property type="evidence" value="ECO:0007669"/>
    <property type="project" value="UniProtKB-UniRule"/>
</dbReference>